<dbReference type="Proteomes" id="UP000831327">
    <property type="component" value="Chromosome"/>
</dbReference>
<accession>A0ABM7Y5N4</accession>
<dbReference type="SUPFAM" id="SSF51120">
    <property type="entry name" value="beta-Roll"/>
    <property type="match status" value="1"/>
</dbReference>
<evidence type="ECO:0000313" key="1">
    <source>
        <dbReference type="EMBL" id="BDG73237.1"/>
    </source>
</evidence>
<keyword evidence="2" id="KW-1185">Reference proteome</keyword>
<gene>
    <name evidence="1" type="ORF">Rmf_31660</name>
</gene>
<dbReference type="InterPro" id="IPR011049">
    <property type="entry name" value="Serralysin-like_metalloprot_C"/>
</dbReference>
<reference evidence="1 2" key="1">
    <citation type="journal article" date="2016" name="Microbes Environ.">
        <title>Phylogenetically diverse aerobic anoxygenic phototrophic bacteria isolated from epilithic biofilms in Tama river, Japan.</title>
        <authorList>
            <person name="Hirose S."/>
            <person name="Matsuura K."/>
            <person name="Haruta S."/>
        </authorList>
    </citation>
    <scope>NUCLEOTIDE SEQUENCE [LARGE SCALE GENOMIC DNA]</scope>
    <source>
        <strain evidence="1 2">S08</strain>
    </source>
</reference>
<dbReference type="RefSeq" id="WP_244407472.1">
    <property type="nucleotide sequence ID" value="NZ_AP025637.1"/>
</dbReference>
<sequence length="68" mass="6358">MVLGAAPNSVKTGGSGADTLTIIGSVTNATGGGDRLTLFVGANNVTVTGADTIVGGGGGDQIRGGVGR</sequence>
<proteinExistence type="predicted"/>
<organism evidence="1 2">
    <name type="scientific">Roseomonas fluvialis</name>
    <dbReference type="NCBI Taxonomy" id="1750527"/>
    <lineage>
        <taxon>Bacteria</taxon>
        <taxon>Pseudomonadati</taxon>
        <taxon>Pseudomonadota</taxon>
        <taxon>Alphaproteobacteria</taxon>
        <taxon>Acetobacterales</taxon>
        <taxon>Roseomonadaceae</taxon>
        <taxon>Roseomonas</taxon>
    </lineage>
</organism>
<protein>
    <submittedName>
        <fullName evidence="1">Uncharacterized protein</fullName>
    </submittedName>
</protein>
<name>A0ABM7Y5N4_9PROT</name>
<evidence type="ECO:0000313" key="2">
    <source>
        <dbReference type="Proteomes" id="UP000831327"/>
    </source>
</evidence>
<dbReference type="EMBL" id="AP025637">
    <property type="protein sequence ID" value="BDG73237.1"/>
    <property type="molecule type" value="Genomic_DNA"/>
</dbReference>